<accession>A0ABM0SKT4</accession>
<feature type="domain" description="RING-type" evidence="2">
    <location>
        <begin position="158"/>
        <end position="205"/>
    </location>
</feature>
<dbReference type="Proteomes" id="UP000694864">
    <property type="component" value="Chromosome 6"/>
</dbReference>
<dbReference type="Gene3D" id="3.30.40.10">
    <property type="entry name" value="Zinc/RING finger domain, C3HC4 (zinc finger)"/>
    <property type="match status" value="1"/>
</dbReference>
<sequence length="210" mass="24262">METKPVDVDVHVSGWSHPLLKFLSEVIISRDRKVEELIIDKNDDSVTSFRSYPDDSSPSDPLIYLKFETFEPNYIYQLVLSELHDRLMSKQISDQILVKAQQLRSQCSDLTPQQPLFITVYITLTHKEYIVVPCSSGPSTSTDLVDKESEEEEEPKTCAICLENLLESGCEVDRIYPMPNCFHLFHEECVIQWLNRQKNSCPLCRQPVYT</sequence>
<keyword evidence="3" id="KW-1185">Reference proteome</keyword>
<evidence type="ECO:0000259" key="2">
    <source>
        <dbReference type="PROSITE" id="PS50089"/>
    </source>
</evidence>
<evidence type="ECO:0000313" key="3">
    <source>
        <dbReference type="Proteomes" id="UP000694864"/>
    </source>
</evidence>
<organism evidence="3 4">
    <name type="scientific">Camelina sativa</name>
    <name type="common">False flax</name>
    <name type="synonym">Myagrum sativum</name>
    <dbReference type="NCBI Taxonomy" id="90675"/>
    <lineage>
        <taxon>Eukaryota</taxon>
        <taxon>Viridiplantae</taxon>
        <taxon>Streptophyta</taxon>
        <taxon>Embryophyta</taxon>
        <taxon>Tracheophyta</taxon>
        <taxon>Spermatophyta</taxon>
        <taxon>Magnoliopsida</taxon>
        <taxon>eudicotyledons</taxon>
        <taxon>Gunneridae</taxon>
        <taxon>Pentapetalae</taxon>
        <taxon>rosids</taxon>
        <taxon>malvids</taxon>
        <taxon>Brassicales</taxon>
        <taxon>Brassicaceae</taxon>
        <taxon>Camelineae</taxon>
        <taxon>Camelina</taxon>
    </lineage>
</organism>
<dbReference type="PROSITE" id="PS50089">
    <property type="entry name" value="ZF_RING_2"/>
    <property type="match status" value="1"/>
</dbReference>
<dbReference type="GeneID" id="104698948"/>
<dbReference type="Pfam" id="PF13639">
    <property type="entry name" value="zf-RING_2"/>
    <property type="match status" value="1"/>
</dbReference>
<reference evidence="3" key="1">
    <citation type="journal article" date="2014" name="Nat. Commun.">
        <title>The emerging biofuel crop Camelina sativa retains a highly undifferentiated hexaploid genome structure.</title>
        <authorList>
            <person name="Kagale S."/>
            <person name="Koh C."/>
            <person name="Nixon J."/>
            <person name="Bollina V."/>
            <person name="Clarke W.E."/>
            <person name="Tuteja R."/>
            <person name="Spillane C."/>
            <person name="Robinson S.J."/>
            <person name="Links M.G."/>
            <person name="Clarke C."/>
            <person name="Higgins E.E."/>
            <person name="Huebert T."/>
            <person name="Sharpe A.G."/>
            <person name="Parkin I.A."/>
        </authorList>
    </citation>
    <scope>NUCLEOTIDE SEQUENCE [LARGE SCALE GENOMIC DNA]</scope>
    <source>
        <strain evidence="3">cv. DH55</strain>
    </source>
</reference>
<dbReference type="PANTHER" id="PTHR22765:SF434">
    <property type="entry name" value="GB|AAD18119.1-RELATED"/>
    <property type="match status" value="1"/>
</dbReference>
<dbReference type="InterPro" id="IPR001841">
    <property type="entry name" value="Znf_RING"/>
</dbReference>
<evidence type="ECO:0000256" key="1">
    <source>
        <dbReference type="PROSITE-ProRule" id="PRU00175"/>
    </source>
</evidence>
<protein>
    <submittedName>
        <fullName evidence="4">NEP1-interacting protein-like 1</fullName>
    </submittedName>
</protein>
<proteinExistence type="predicted"/>
<gene>
    <name evidence="4" type="primary">LOC104698948</name>
</gene>
<name>A0ABM0SKT4_CAMSA</name>
<dbReference type="PANTHER" id="PTHR22765">
    <property type="entry name" value="RING FINGER AND PROTEASE ASSOCIATED DOMAIN-CONTAINING"/>
    <property type="match status" value="1"/>
</dbReference>
<dbReference type="SUPFAM" id="SSF57850">
    <property type="entry name" value="RING/U-box"/>
    <property type="match status" value="1"/>
</dbReference>
<keyword evidence="1" id="KW-0479">Metal-binding</keyword>
<reference evidence="4" key="2">
    <citation type="submission" date="2025-08" db="UniProtKB">
        <authorList>
            <consortium name="RefSeq"/>
        </authorList>
    </citation>
    <scope>IDENTIFICATION</scope>
    <source>
        <tissue evidence="4">Leaf</tissue>
    </source>
</reference>
<keyword evidence="1" id="KW-0863">Zinc-finger</keyword>
<dbReference type="RefSeq" id="XP_010412620.1">
    <property type="nucleotide sequence ID" value="XM_010414318.1"/>
</dbReference>
<dbReference type="SMART" id="SM00184">
    <property type="entry name" value="RING"/>
    <property type="match status" value="1"/>
</dbReference>
<evidence type="ECO:0000313" key="4">
    <source>
        <dbReference type="RefSeq" id="XP_010412620.1"/>
    </source>
</evidence>
<dbReference type="InterPro" id="IPR013083">
    <property type="entry name" value="Znf_RING/FYVE/PHD"/>
</dbReference>
<keyword evidence="1" id="KW-0862">Zinc</keyword>
<dbReference type="InterPro" id="IPR051826">
    <property type="entry name" value="E3_ubiquitin-ligase_domain"/>
</dbReference>